<organism evidence="3 4">
    <name type="scientific">Nocardioides albus</name>
    <dbReference type="NCBI Taxonomy" id="1841"/>
    <lineage>
        <taxon>Bacteria</taxon>
        <taxon>Bacillati</taxon>
        <taxon>Actinomycetota</taxon>
        <taxon>Actinomycetes</taxon>
        <taxon>Propionibacteriales</taxon>
        <taxon>Nocardioidaceae</taxon>
        <taxon>Nocardioides</taxon>
    </lineage>
</organism>
<dbReference type="RefSeq" id="WP_183545225.1">
    <property type="nucleotide sequence ID" value="NZ_BMQT01000002.1"/>
</dbReference>
<dbReference type="InterPro" id="IPR002347">
    <property type="entry name" value="SDR_fam"/>
</dbReference>
<dbReference type="EMBL" id="JACHXG010000004">
    <property type="protein sequence ID" value="MBB3089309.1"/>
    <property type="molecule type" value="Genomic_DNA"/>
</dbReference>
<gene>
    <name evidence="3" type="ORF">FHS12_002255</name>
</gene>
<name>A0A7W5A4V8_9ACTN</name>
<keyword evidence="4" id="KW-1185">Reference proteome</keyword>
<dbReference type="PANTHER" id="PTHR44196:SF1">
    <property type="entry name" value="DEHYDROGENASE_REDUCTASE SDR FAMILY MEMBER 7B"/>
    <property type="match status" value="1"/>
</dbReference>
<dbReference type="Proteomes" id="UP000577707">
    <property type="component" value="Unassembled WGS sequence"/>
</dbReference>
<dbReference type="GO" id="GO:0016491">
    <property type="term" value="F:oxidoreductase activity"/>
    <property type="evidence" value="ECO:0007669"/>
    <property type="project" value="UniProtKB-KW"/>
</dbReference>
<dbReference type="Gene3D" id="3.40.50.720">
    <property type="entry name" value="NAD(P)-binding Rossmann-like Domain"/>
    <property type="match status" value="1"/>
</dbReference>
<accession>A0A7W5A4V8</accession>
<dbReference type="GO" id="GO:0016020">
    <property type="term" value="C:membrane"/>
    <property type="evidence" value="ECO:0007669"/>
    <property type="project" value="TreeGrafter"/>
</dbReference>
<dbReference type="PANTHER" id="PTHR44196">
    <property type="entry name" value="DEHYDROGENASE/REDUCTASE SDR FAMILY MEMBER 7B"/>
    <property type="match status" value="1"/>
</dbReference>
<evidence type="ECO:0000256" key="1">
    <source>
        <dbReference type="ARBA" id="ARBA00006484"/>
    </source>
</evidence>
<dbReference type="SUPFAM" id="SSF51735">
    <property type="entry name" value="NAD(P)-binding Rossmann-fold domains"/>
    <property type="match status" value="1"/>
</dbReference>
<dbReference type="AlphaFoldDB" id="A0A7W5A4V8"/>
<protein>
    <recommendedName>
        <fullName evidence="5">Short-chain dehydrogenase</fullName>
    </recommendedName>
</protein>
<evidence type="ECO:0000313" key="3">
    <source>
        <dbReference type="EMBL" id="MBB3089309.1"/>
    </source>
</evidence>
<evidence type="ECO:0000256" key="2">
    <source>
        <dbReference type="ARBA" id="ARBA00023002"/>
    </source>
</evidence>
<dbReference type="Pfam" id="PF00106">
    <property type="entry name" value="adh_short"/>
    <property type="match status" value="1"/>
</dbReference>
<evidence type="ECO:0008006" key="5">
    <source>
        <dbReference type="Google" id="ProtNLM"/>
    </source>
</evidence>
<keyword evidence="2" id="KW-0560">Oxidoreductase</keyword>
<reference evidence="3 4" key="1">
    <citation type="submission" date="2020-08" db="EMBL/GenBank/DDBJ databases">
        <title>Genomic Encyclopedia of Type Strains, Phase III (KMG-III): the genomes of soil and plant-associated and newly described type strains.</title>
        <authorList>
            <person name="Whitman W."/>
        </authorList>
    </citation>
    <scope>NUCLEOTIDE SEQUENCE [LARGE SCALE GENOMIC DNA]</scope>
    <source>
        <strain evidence="3 4">CECT 3302</strain>
    </source>
</reference>
<comment type="caution">
    <text evidence="3">The sequence shown here is derived from an EMBL/GenBank/DDBJ whole genome shotgun (WGS) entry which is preliminary data.</text>
</comment>
<sequence>MTTIAVLGATSGIAQACLRAWLGPEVSFRLSGRSPQALDRVAADLRTRGGDTVHVETAVHDLTDTASVVEAVDWIFGRGEVDIVLVAFGTMPSQEDADADPQVAAGLLTVNGSATVLAAHLVALRLLERGTGRLAVIGSVAGDRGRASNYLYGSAKAMVATAVGGLQHRAAGTDVRITLVKPGPTSTPMTDHLRGGKLKLASPDAVAADIVGAVEAGRQVVYTPSKWRLIITVIRLLPRPIFERSRL</sequence>
<dbReference type="CDD" id="cd05233">
    <property type="entry name" value="SDR_c"/>
    <property type="match status" value="1"/>
</dbReference>
<proteinExistence type="inferred from homology"/>
<comment type="similarity">
    <text evidence="1">Belongs to the short-chain dehydrogenases/reductases (SDR) family.</text>
</comment>
<dbReference type="PRINTS" id="PR00081">
    <property type="entry name" value="GDHRDH"/>
</dbReference>
<evidence type="ECO:0000313" key="4">
    <source>
        <dbReference type="Proteomes" id="UP000577707"/>
    </source>
</evidence>
<dbReference type="InterPro" id="IPR036291">
    <property type="entry name" value="NAD(P)-bd_dom_sf"/>
</dbReference>